<comment type="subcellular location">
    <subcellularLocation>
        <location evidence="1">Membrane</location>
        <topology evidence="1">Multi-pass membrane protein</topology>
    </subcellularLocation>
</comment>
<keyword evidence="5 6" id="KW-0472">Membrane</keyword>
<dbReference type="PROSITE" id="PS50850">
    <property type="entry name" value="MFS"/>
    <property type="match status" value="1"/>
</dbReference>
<evidence type="ECO:0000259" key="7">
    <source>
        <dbReference type="PROSITE" id="PS50850"/>
    </source>
</evidence>
<evidence type="ECO:0000313" key="8">
    <source>
        <dbReference type="EMBL" id="MEN5379052.1"/>
    </source>
</evidence>
<dbReference type="PANTHER" id="PTHR23502:SF132">
    <property type="entry name" value="POLYAMINE TRANSPORTER 2-RELATED"/>
    <property type="match status" value="1"/>
</dbReference>
<evidence type="ECO:0000256" key="6">
    <source>
        <dbReference type="SAM" id="Phobius"/>
    </source>
</evidence>
<dbReference type="EMBL" id="JBDJNQ010000008">
    <property type="protein sequence ID" value="MEN5379052.1"/>
    <property type="molecule type" value="Genomic_DNA"/>
</dbReference>
<keyword evidence="3 6" id="KW-0812">Transmembrane</keyword>
<feature type="transmembrane region" description="Helical" evidence="6">
    <location>
        <begin position="286"/>
        <end position="303"/>
    </location>
</feature>
<feature type="transmembrane region" description="Helical" evidence="6">
    <location>
        <begin position="52"/>
        <end position="71"/>
    </location>
</feature>
<keyword evidence="4 6" id="KW-1133">Transmembrane helix</keyword>
<feature type="transmembrane region" description="Helical" evidence="6">
    <location>
        <begin position="340"/>
        <end position="362"/>
    </location>
</feature>
<dbReference type="Gene3D" id="1.20.1720.10">
    <property type="entry name" value="Multidrug resistance protein D"/>
    <property type="match status" value="1"/>
</dbReference>
<keyword evidence="9" id="KW-1185">Reference proteome</keyword>
<feature type="transmembrane region" description="Helical" evidence="6">
    <location>
        <begin position="166"/>
        <end position="187"/>
    </location>
</feature>
<feature type="transmembrane region" description="Helical" evidence="6">
    <location>
        <begin position="138"/>
        <end position="160"/>
    </location>
</feature>
<dbReference type="PANTHER" id="PTHR23502">
    <property type="entry name" value="MAJOR FACILITATOR SUPERFAMILY"/>
    <property type="match status" value="1"/>
</dbReference>
<dbReference type="InterPro" id="IPR011701">
    <property type="entry name" value="MFS"/>
</dbReference>
<dbReference type="InterPro" id="IPR036259">
    <property type="entry name" value="MFS_trans_sf"/>
</dbReference>
<dbReference type="Proteomes" id="UP001409291">
    <property type="component" value="Unassembled WGS sequence"/>
</dbReference>
<dbReference type="InterPro" id="IPR020846">
    <property type="entry name" value="MFS_dom"/>
</dbReference>
<comment type="caution">
    <text evidence="8">The sequence shown here is derived from an EMBL/GenBank/DDBJ whole genome shotgun (WGS) entry which is preliminary data.</text>
</comment>
<name>A0ABV0BWT5_9SPHI</name>
<evidence type="ECO:0000256" key="5">
    <source>
        <dbReference type="ARBA" id="ARBA00023136"/>
    </source>
</evidence>
<feature type="transmembrane region" description="Helical" evidence="6">
    <location>
        <begin position="253"/>
        <end position="274"/>
    </location>
</feature>
<evidence type="ECO:0000256" key="1">
    <source>
        <dbReference type="ARBA" id="ARBA00004141"/>
    </source>
</evidence>
<evidence type="ECO:0000313" key="9">
    <source>
        <dbReference type="Proteomes" id="UP001409291"/>
    </source>
</evidence>
<feature type="transmembrane region" description="Helical" evidence="6">
    <location>
        <begin position="78"/>
        <end position="96"/>
    </location>
</feature>
<feature type="transmembrane region" description="Helical" evidence="6">
    <location>
        <begin position="374"/>
        <end position="391"/>
    </location>
</feature>
<dbReference type="Pfam" id="PF07690">
    <property type="entry name" value="MFS_1"/>
    <property type="match status" value="1"/>
</dbReference>
<proteinExistence type="predicted"/>
<evidence type="ECO:0000256" key="4">
    <source>
        <dbReference type="ARBA" id="ARBA00022989"/>
    </source>
</evidence>
<gene>
    <name evidence="8" type="ORF">ABE541_17445</name>
</gene>
<dbReference type="RefSeq" id="WP_132770164.1">
    <property type="nucleotide sequence ID" value="NZ_JAOQNK010000001.1"/>
</dbReference>
<organism evidence="8 9">
    <name type="scientific">Sphingobacterium kitahiroshimense</name>
    <dbReference type="NCBI Taxonomy" id="470446"/>
    <lineage>
        <taxon>Bacteria</taxon>
        <taxon>Pseudomonadati</taxon>
        <taxon>Bacteroidota</taxon>
        <taxon>Sphingobacteriia</taxon>
        <taxon>Sphingobacteriales</taxon>
        <taxon>Sphingobacteriaceae</taxon>
        <taxon>Sphingobacterium</taxon>
    </lineage>
</organism>
<feature type="transmembrane region" description="Helical" evidence="6">
    <location>
        <begin position="216"/>
        <end position="233"/>
    </location>
</feature>
<feature type="domain" description="Major facilitator superfamily (MFS) profile" evidence="7">
    <location>
        <begin position="14"/>
        <end position="396"/>
    </location>
</feature>
<feature type="transmembrane region" description="Helical" evidence="6">
    <location>
        <begin position="12"/>
        <end position="32"/>
    </location>
</feature>
<feature type="transmembrane region" description="Helical" evidence="6">
    <location>
        <begin position="309"/>
        <end position="328"/>
    </location>
</feature>
<feature type="transmembrane region" description="Helical" evidence="6">
    <location>
        <begin position="102"/>
        <end position="126"/>
    </location>
</feature>
<reference evidence="8 9" key="1">
    <citation type="submission" date="2024-04" db="EMBL/GenBank/DDBJ databases">
        <title>WGS of bacteria from Torrens River.</title>
        <authorList>
            <person name="Wyrsch E.R."/>
            <person name="Drigo B."/>
        </authorList>
    </citation>
    <scope>NUCLEOTIDE SEQUENCE [LARGE SCALE GENOMIC DNA]</scope>
    <source>
        <strain evidence="8 9">TWI391</strain>
    </source>
</reference>
<protein>
    <submittedName>
        <fullName evidence="8">MFS transporter</fullName>
    </submittedName>
</protein>
<evidence type="ECO:0000256" key="2">
    <source>
        <dbReference type="ARBA" id="ARBA00022448"/>
    </source>
</evidence>
<keyword evidence="2" id="KW-0813">Transport</keyword>
<evidence type="ECO:0000256" key="3">
    <source>
        <dbReference type="ARBA" id="ARBA00022692"/>
    </source>
</evidence>
<dbReference type="SUPFAM" id="SSF103473">
    <property type="entry name" value="MFS general substrate transporter"/>
    <property type="match status" value="1"/>
</dbReference>
<accession>A0ABV0BWT5</accession>
<sequence>MQENTLNSRKSFAPTLIAFALVPISGLATDIYLPSMPQMATELGLAESKIQLTLSLFLISYGISQFFAGALVDAWGRYRITLISLFLFTISFFITATTDNIIVIYMMRILQGILSAFVVVSKRAYFVDVYEGEERKRYLSAITIVWSLAPIIAPFIGGYLQAQFGWRSNFMLLAAYSIVLFILELIFSGETIRQKNPLQFEYLVTEFKTMLQTKDFTFGVLMCGISYGLVMFYNLSGPFFIEHNLGYSSITTGYTSLLMGLAWMSGGFIGRALIKKALLPKLRYANYLQIAFIILMIIISPYITNLFTLSLFAFLIHVTAGFIFNNYFGYCLGRFPLSAGIAGGLAGGITYLVTSALSYIVVSLVNPETQTEIGIGYAVFAVLGFVTLMIIKAKKAYKQWT</sequence>